<dbReference type="InterPro" id="IPR001647">
    <property type="entry name" value="HTH_TetR"/>
</dbReference>
<proteinExistence type="predicted"/>
<dbReference type="PANTHER" id="PTHR30055">
    <property type="entry name" value="HTH-TYPE TRANSCRIPTIONAL REGULATOR RUTR"/>
    <property type="match status" value="1"/>
</dbReference>
<feature type="DNA-binding region" description="H-T-H motif" evidence="2">
    <location>
        <begin position="33"/>
        <end position="52"/>
    </location>
</feature>
<dbReference type="Pfam" id="PF00440">
    <property type="entry name" value="TetR_N"/>
    <property type="match status" value="1"/>
</dbReference>
<evidence type="ECO:0000313" key="4">
    <source>
        <dbReference type="EMBL" id="ACL16848.1"/>
    </source>
</evidence>
<keyword evidence="1 2" id="KW-0238">DNA-binding</keyword>
<evidence type="ECO:0000256" key="2">
    <source>
        <dbReference type="PROSITE-ProRule" id="PRU00335"/>
    </source>
</evidence>
<sequence length="204" mass="23985">MPKVIPEYKEDAKRRIIEAAIDVIAEQGSDKMRIDDVAKKLGVTKGAVYWYFKTKEDLCSAVLNKIQTDMQKVEFESYYNRSLEETLAQMYDRFALNDDRQRAIFFEMFAMASRNSDVRHATREYYNGLVSTFESVIKKKKRQYFLQTQADDRKLALLMVALYSGLKNYEQVYMYQNEVRDLWLEGIKILLKTSYSGSYGEKTE</sequence>
<feature type="domain" description="HTH tetR-type" evidence="3">
    <location>
        <begin position="10"/>
        <end position="70"/>
    </location>
</feature>
<dbReference type="GO" id="GO:0000976">
    <property type="term" value="F:transcription cis-regulatory region binding"/>
    <property type="evidence" value="ECO:0007669"/>
    <property type="project" value="TreeGrafter"/>
</dbReference>
<dbReference type="InterPro" id="IPR036271">
    <property type="entry name" value="Tet_transcr_reg_TetR-rel_C_sf"/>
</dbReference>
<dbReference type="PRINTS" id="PR00455">
    <property type="entry name" value="HTHTETR"/>
</dbReference>
<dbReference type="Proteomes" id="UP000002457">
    <property type="component" value="Chromosome"/>
</dbReference>
<accession>B8GIN5</accession>
<dbReference type="PROSITE" id="PS50977">
    <property type="entry name" value="HTH_TETR_2"/>
    <property type="match status" value="1"/>
</dbReference>
<reference evidence="4 5" key="1">
    <citation type="journal article" date="2015" name="Genome Announc.">
        <title>Complete Genome Sequence of Methanosphaerula palustris E1-9CT, a Hydrogenotrophic Methanogen Isolated from a Minerotrophic Fen Peatland.</title>
        <authorList>
            <person name="Cadillo-Quiroz H."/>
            <person name="Browne P."/>
            <person name="Kyrpides N."/>
            <person name="Woyke T."/>
            <person name="Goodwin L."/>
            <person name="Detter C."/>
            <person name="Yavitt J.B."/>
            <person name="Zinder S.H."/>
        </authorList>
    </citation>
    <scope>NUCLEOTIDE SEQUENCE [LARGE SCALE GENOMIC DNA]</scope>
    <source>
        <strain evidence="5">ATCC BAA-1556 / DSM 19958 / E1-9c</strain>
    </source>
</reference>
<dbReference type="eggNOG" id="arCOG02643">
    <property type="taxonomic scope" value="Archaea"/>
</dbReference>
<dbReference type="EMBL" id="CP001338">
    <property type="protein sequence ID" value="ACL16848.1"/>
    <property type="molecule type" value="Genomic_DNA"/>
</dbReference>
<protein>
    <submittedName>
        <fullName evidence="4">Transcriptional regulator, TetR family</fullName>
    </submittedName>
</protein>
<dbReference type="GO" id="GO:0003700">
    <property type="term" value="F:DNA-binding transcription factor activity"/>
    <property type="evidence" value="ECO:0007669"/>
    <property type="project" value="TreeGrafter"/>
</dbReference>
<dbReference type="AlphaFoldDB" id="B8GIN5"/>
<name>B8GIN5_METPE</name>
<evidence type="ECO:0000256" key="1">
    <source>
        <dbReference type="ARBA" id="ARBA00023125"/>
    </source>
</evidence>
<evidence type="ECO:0000259" key="3">
    <source>
        <dbReference type="PROSITE" id="PS50977"/>
    </source>
</evidence>
<dbReference type="KEGG" id="mpl:Mpal_1535"/>
<dbReference type="Gene3D" id="1.10.357.10">
    <property type="entry name" value="Tetracycline Repressor, domain 2"/>
    <property type="match status" value="1"/>
</dbReference>
<dbReference type="SUPFAM" id="SSF46689">
    <property type="entry name" value="Homeodomain-like"/>
    <property type="match status" value="1"/>
</dbReference>
<keyword evidence="5" id="KW-1185">Reference proteome</keyword>
<dbReference type="InterPro" id="IPR050109">
    <property type="entry name" value="HTH-type_TetR-like_transc_reg"/>
</dbReference>
<dbReference type="SUPFAM" id="SSF48498">
    <property type="entry name" value="Tetracyclin repressor-like, C-terminal domain"/>
    <property type="match status" value="1"/>
</dbReference>
<gene>
    <name evidence="4" type="ordered locus">Mpal_1535</name>
</gene>
<dbReference type="RefSeq" id="WP_012618167.1">
    <property type="nucleotide sequence ID" value="NC_011832.1"/>
</dbReference>
<dbReference type="HOGENOM" id="CLU_069356_15_12_2"/>
<dbReference type="InterPro" id="IPR009057">
    <property type="entry name" value="Homeodomain-like_sf"/>
</dbReference>
<dbReference type="PANTHER" id="PTHR30055:SF226">
    <property type="entry name" value="HTH-TYPE TRANSCRIPTIONAL REGULATOR PKSA"/>
    <property type="match status" value="1"/>
</dbReference>
<dbReference type="GeneID" id="7271080"/>
<evidence type="ECO:0000313" key="5">
    <source>
        <dbReference type="Proteomes" id="UP000002457"/>
    </source>
</evidence>
<dbReference type="STRING" id="521011.Mpal_1535"/>
<organism evidence="4 5">
    <name type="scientific">Methanosphaerula palustris (strain ATCC BAA-1556 / DSM 19958 / E1-9c)</name>
    <dbReference type="NCBI Taxonomy" id="521011"/>
    <lineage>
        <taxon>Archaea</taxon>
        <taxon>Methanobacteriati</taxon>
        <taxon>Methanobacteriota</taxon>
        <taxon>Stenosarchaea group</taxon>
        <taxon>Methanomicrobia</taxon>
        <taxon>Methanomicrobiales</taxon>
        <taxon>Methanoregulaceae</taxon>
        <taxon>Methanosphaerula</taxon>
    </lineage>
</organism>
<dbReference type="OrthoDB" id="135877at2157"/>